<dbReference type="EMBL" id="FJUY01000003">
    <property type="protein sequence ID" value="CZT17131.1"/>
    <property type="molecule type" value="Genomic_DNA"/>
</dbReference>
<dbReference type="GeneID" id="35598174"/>
<sequence>MGWTLPFSSFRKIPSPCNLLDPLDQSQSPAPPWSLLNTTKAHPRTSRSPDSKAVFTIRDLHTARALLSNVAHRDVYTAGRSEEQALVAEIDGRRSLTVLTQSDLTKHSFDPSLDRSGLSGGAVHHRAKSRS</sequence>
<evidence type="ECO:0000256" key="1">
    <source>
        <dbReference type="SAM" id="MobiDB-lite"/>
    </source>
</evidence>
<feature type="region of interest" description="Disordered" evidence="1">
    <location>
        <begin position="108"/>
        <end position="131"/>
    </location>
</feature>
<evidence type="ECO:0000313" key="3">
    <source>
        <dbReference type="Proteomes" id="UP000225277"/>
    </source>
</evidence>
<gene>
    <name evidence="2" type="ORF">RCC_02963</name>
</gene>
<organism evidence="2 3">
    <name type="scientific">Ramularia collo-cygni</name>
    <dbReference type="NCBI Taxonomy" id="112498"/>
    <lineage>
        <taxon>Eukaryota</taxon>
        <taxon>Fungi</taxon>
        <taxon>Dikarya</taxon>
        <taxon>Ascomycota</taxon>
        <taxon>Pezizomycotina</taxon>
        <taxon>Dothideomycetes</taxon>
        <taxon>Dothideomycetidae</taxon>
        <taxon>Mycosphaerellales</taxon>
        <taxon>Mycosphaerellaceae</taxon>
        <taxon>Ramularia</taxon>
    </lineage>
</organism>
<name>A0A2D3UPB1_9PEZI</name>
<reference evidence="2 3" key="1">
    <citation type="submission" date="2016-03" db="EMBL/GenBank/DDBJ databases">
        <authorList>
            <person name="Ploux O."/>
        </authorList>
    </citation>
    <scope>NUCLEOTIDE SEQUENCE [LARGE SCALE GENOMIC DNA]</scope>
    <source>
        <strain evidence="2 3">URUG2</strain>
    </source>
</reference>
<proteinExistence type="predicted"/>
<accession>A0A2D3UPB1</accession>
<feature type="region of interest" description="Disordered" evidence="1">
    <location>
        <begin position="22"/>
        <end position="50"/>
    </location>
</feature>
<protein>
    <submittedName>
        <fullName evidence="2">Uncharacterized protein</fullName>
    </submittedName>
</protein>
<dbReference type="Proteomes" id="UP000225277">
    <property type="component" value="Unassembled WGS sequence"/>
</dbReference>
<dbReference type="AlphaFoldDB" id="A0A2D3UPB1"/>
<keyword evidence="3" id="KW-1185">Reference proteome</keyword>
<evidence type="ECO:0000313" key="2">
    <source>
        <dbReference type="EMBL" id="CZT17131.1"/>
    </source>
</evidence>
<dbReference type="RefSeq" id="XP_023624024.1">
    <property type="nucleotide sequence ID" value="XM_023768256.1"/>
</dbReference>